<dbReference type="STRING" id="112413.SAMN05421854_11085"/>
<evidence type="ECO:0000313" key="2">
    <source>
        <dbReference type="EMBL" id="SFQ28040.1"/>
    </source>
</evidence>
<evidence type="ECO:0000256" key="1">
    <source>
        <dbReference type="SAM" id="MobiDB-lite"/>
    </source>
</evidence>
<proteinExistence type="predicted"/>
<accession>A0A1I5X7U3</accession>
<feature type="region of interest" description="Disordered" evidence="1">
    <location>
        <begin position="59"/>
        <end position="79"/>
    </location>
</feature>
<dbReference type="Proteomes" id="UP000199137">
    <property type="component" value="Unassembled WGS sequence"/>
</dbReference>
<reference evidence="2 3" key="1">
    <citation type="submission" date="2016-10" db="EMBL/GenBank/DDBJ databases">
        <authorList>
            <person name="de Groot N.N."/>
        </authorList>
    </citation>
    <scope>NUCLEOTIDE SEQUENCE [LARGE SCALE GENOMIC DNA]</scope>
    <source>
        <strain evidence="2 3">DSM 44637</strain>
    </source>
</reference>
<dbReference type="AlphaFoldDB" id="A0A1I5X7U3"/>
<feature type="compositionally biased region" description="Basic and acidic residues" evidence="1">
    <location>
        <begin position="70"/>
        <end position="79"/>
    </location>
</feature>
<evidence type="ECO:0000313" key="3">
    <source>
        <dbReference type="Proteomes" id="UP000199137"/>
    </source>
</evidence>
<dbReference type="RefSeq" id="WP_093575644.1">
    <property type="nucleotide sequence ID" value="NZ_FOWC01000010.1"/>
</dbReference>
<protein>
    <submittedName>
        <fullName evidence="2">Uncharacterized protein</fullName>
    </submittedName>
</protein>
<organism evidence="2 3">
    <name type="scientific">Amycolatopsis rubida</name>
    <dbReference type="NCBI Taxonomy" id="112413"/>
    <lineage>
        <taxon>Bacteria</taxon>
        <taxon>Bacillati</taxon>
        <taxon>Actinomycetota</taxon>
        <taxon>Actinomycetes</taxon>
        <taxon>Pseudonocardiales</taxon>
        <taxon>Pseudonocardiaceae</taxon>
        <taxon>Amycolatopsis</taxon>
    </lineage>
</organism>
<sequence>MAELKLIECRLIGDEAEIRTALERIGWVVNVSWDEGVRPTRYGNGVRAYAELQVPSLEDLDRTTSFGDDGPDRPRPPRT</sequence>
<dbReference type="EMBL" id="FOWC01000010">
    <property type="protein sequence ID" value="SFQ28040.1"/>
    <property type="molecule type" value="Genomic_DNA"/>
</dbReference>
<gene>
    <name evidence="2" type="ORF">SAMN05421854_11085</name>
</gene>
<name>A0A1I5X7U3_9PSEU</name>